<sequence>MSRPGRKPKPTLQVVREGNPGHRPVRDGVTLPPTALKEPDWPEWFAGDDDETTYARDTAAELWRRTAPTLSRSMGLVNEQGEVLTDYCVTWARIVQGERSLTRDGVLVESGRADRGRVKNPWTTVLNQYRSHMRSLAGELGLTPSAASRLVRPPVDGGEDDPFD</sequence>
<feature type="region of interest" description="Disordered" evidence="1">
    <location>
        <begin position="1"/>
        <end position="40"/>
    </location>
</feature>
<name>A0ABN1UKF1_9ACTN</name>
<evidence type="ECO:0000313" key="2">
    <source>
        <dbReference type="EMBL" id="GAA1154937.1"/>
    </source>
</evidence>
<dbReference type="InterPro" id="IPR006448">
    <property type="entry name" value="Phage_term_ssu_P27"/>
</dbReference>
<evidence type="ECO:0000313" key="3">
    <source>
        <dbReference type="Proteomes" id="UP001499979"/>
    </source>
</evidence>
<organism evidence="2 3">
    <name type="scientific">Nocardioides aquiterrae</name>
    <dbReference type="NCBI Taxonomy" id="203799"/>
    <lineage>
        <taxon>Bacteria</taxon>
        <taxon>Bacillati</taxon>
        <taxon>Actinomycetota</taxon>
        <taxon>Actinomycetes</taxon>
        <taxon>Propionibacteriales</taxon>
        <taxon>Nocardioidaceae</taxon>
        <taxon>Nocardioides</taxon>
    </lineage>
</organism>
<dbReference type="Proteomes" id="UP001499979">
    <property type="component" value="Unassembled WGS sequence"/>
</dbReference>
<dbReference type="EMBL" id="BAAAJE010000020">
    <property type="protein sequence ID" value="GAA1154937.1"/>
    <property type="molecule type" value="Genomic_DNA"/>
</dbReference>
<keyword evidence="3" id="KW-1185">Reference proteome</keyword>
<evidence type="ECO:0000256" key="1">
    <source>
        <dbReference type="SAM" id="MobiDB-lite"/>
    </source>
</evidence>
<proteinExistence type="predicted"/>
<accession>A0ABN1UKF1</accession>
<dbReference type="NCBIfam" id="TIGR01558">
    <property type="entry name" value="sm_term_P27"/>
    <property type="match status" value="1"/>
</dbReference>
<dbReference type="Pfam" id="PF05119">
    <property type="entry name" value="Terminase_4"/>
    <property type="match status" value="1"/>
</dbReference>
<protein>
    <submittedName>
        <fullName evidence="2">Phage terminase small subunit P27 family</fullName>
    </submittedName>
</protein>
<comment type="caution">
    <text evidence="2">The sequence shown here is derived from an EMBL/GenBank/DDBJ whole genome shotgun (WGS) entry which is preliminary data.</text>
</comment>
<reference evidence="2 3" key="1">
    <citation type="journal article" date="2019" name="Int. J. Syst. Evol. Microbiol.">
        <title>The Global Catalogue of Microorganisms (GCM) 10K type strain sequencing project: providing services to taxonomists for standard genome sequencing and annotation.</title>
        <authorList>
            <consortium name="The Broad Institute Genomics Platform"/>
            <consortium name="The Broad Institute Genome Sequencing Center for Infectious Disease"/>
            <person name="Wu L."/>
            <person name="Ma J."/>
        </authorList>
    </citation>
    <scope>NUCLEOTIDE SEQUENCE [LARGE SCALE GENOMIC DNA]</scope>
    <source>
        <strain evidence="2 3">JCM 11813</strain>
    </source>
</reference>
<dbReference type="RefSeq" id="WP_343909048.1">
    <property type="nucleotide sequence ID" value="NZ_BAAAJE010000020.1"/>
</dbReference>
<gene>
    <name evidence="2" type="ORF">GCM10009606_36430</name>
</gene>